<organism evidence="2">
    <name type="scientific">Longilinea arvoryzae</name>
    <dbReference type="NCBI Taxonomy" id="360412"/>
    <lineage>
        <taxon>Bacteria</taxon>
        <taxon>Bacillati</taxon>
        <taxon>Chloroflexota</taxon>
        <taxon>Anaerolineae</taxon>
        <taxon>Anaerolineales</taxon>
        <taxon>Anaerolineaceae</taxon>
        <taxon>Longilinea</taxon>
    </lineage>
</organism>
<feature type="domain" description="Glycosyl hydrolase family 13 catalytic" evidence="1">
    <location>
        <begin position="157"/>
        <end position="508"/>
    </location>
</feature>
<dbReference type="SMART" id="SM00642">
    <property type="entry name" value="Aamy"/>
    <property type="match status" value="1"/>
</dbReference>
<evidence type="ECO:0000313" key="3">
    <source>
        <dbReference type="Proteomes" id="UP000055060"/>
    </source>
</evidence>
<dbReference type="AlphaFoldDB" id="A0A0S7BJ12"/>
<keyword evidence="2" id="KW-0378">Hydrolase</keyword>
<proteinExistence type="predicted"/>
<dbReference type="InterPro" id="IPR017853">
    <property type="entry name" value="GH"/>
</dbReference>
<name>A0A0S7BJ12_9CHLR</name>
<dbReference type="PANTHER" id="PTHR10357:SF199">
    <property type="entry name" value="ALPHA AMYLASE CATALYTIC REGION"/>
    <property type="match status" value="1"/>
</dbReference>
<dbReference type="Pfam" id="PF00128">
    <property type="entry name" value="Alpha-amylase"/>
    <property type="match status" value="1"/>
</dbReference>
<dbReference type="EMBL" id="DF967972">
    <property type="protein sequence ID" value="GAP13626.1"/>
    <property type="molecule type" value="Genomic_DNA"/>
</dbReference>
<gene>
    <name evidence="2" type="ORF">LARV_01381</name>
</gene>
<evidence type="ECO:0000313" key="2">
    <source>
        <dbReference type="EMBL" id="GAP13626.1"/>
    </source>
</evidence>
<accession>A0A0S7BJ12</accession>
<protein>
    <submittedName>
        <fullName evidence="2">Glycosidase</fullName>
    </submittedName>
</protein>
<keyword evidence="2" id="KW-0326">Glycosidase</keyword>
<dbReference type="SUPFAM" id="SSF51445">
    <property type="entry name" value="(Trans)glycosidases"/>
    <property type="match status" value="1"/>
</dbReference>
<dbReference type="SUPFAM" id="SSF51011">
    <property type="entry name" value="Glycosyl hydrolase domain"/>
    <property type="match status" value="1"/>
</dbReference>
<dbReference type="STRING" id="360412.LARV_01381"/>
<dbReference type="GO" id="GO:0005975">
    <property type="term" value="P:carbohydrate metabolic process"/>
    <property type="evidence" value="ECO:0007669"/>
    <property type="project" value="InterPro"/>
</dbReference>
<dbReference type="CDD" id="cd11338">
    <property type="entry name" value="AmyAc_CMD"/>
    <property type="match status" value="1"/>
</dbReference>
<dbReference type="InterPro" id="IPR006047">
    <property type="entry name" value="GH13_cat_dom"/>
</dbReference>
<dbReference type="RefSeq" id="WP_075072952.1">
    <property type="nucleotide sequence ID" value="NZ_DF967972.1"/>
</dbReference>
<reference evidence="2" key="1">
    <citation type="submission" date="2015-07" db="EMBL/GenBank/DDBJ databases">
        <title>Draft Genome Sequences of Anaerolinea thermolimosa IMO-1, Bellilinea caldifistulae GOMI-1, Leptolinea tardivitalis YMTK-2, Levilinea saccharolytica KIBI-1,Longilinea arvoryzae KOME-1, Previously Described as Members of the Anaerolineaceae (Chloroflexi).</title>
        <authorList>
            <person name="Sekiguchi Y."/>
            <person name="Ohashi A."/>
            <person name="Matsuura N."/>
            <person name="Tourlousse M.D."/>
        </authorList>
    </citation>
    <scope>NUCLEOTIDE SEQUENCE [LARGE SCALE GENOMIC DNA]</scope>
    <source>
        <strain evidence="2">KOME-1</strain>
    </source>
</reference>
<dbReference type="Proteomes" id="UP000055060">
    <property type="component" value="Unassembled WGS sequence"/>
</dbReference>
<dbReference type="Gene3D" id="3.20.20.80">
    <property type="entry name" value="Glycosidases"/>
    <property type="match status" value="1"/>
</dbReference>
<dbReference type="PANTHER" id="PTHR10357">
    <property type="entry name" value="ALPHA-AMYLASE FAMILY MEMBER"/>
    <property type="match status" value="1"/>
</dbReference>
<evidence type="ECO:0000259" key="1">
    <source>
        <dbReference type="SMART" id="SM00642"/>
    </source>
</evidence>
<keyword evidence="3" id="KW-1185">Reference proteome</keyword>
<dbReference type="GO" id="GO:0016798">
    <property type="term" value="F:hydrolase activity, acting on glycosyl bonds"/>
    <property type="evidence" value="ECO:0007669"/>
    <property type="project" value="UniProtKB-KW"/>
</dbReference>
<dbReference type="OrthoDB" id="9805159at2"/>
<sequence>MDDFIFGSMDTEALRVEHHRRSHLHISHLSGRSPRDPLPGQPVNLTVSVGAAESAAAAWIYFTSDGSDPVGSLGKATHGQVVGMRRAGAEWDDITWGFTHTWSGALPGQQGQTIVRYRIGVQIADGTEVFADEGAYYAYCVDTFAPPDWSRDAVIYHILVDRFARGGGRPWNEVASIDEIYGGDLSGILERLDYLQQLGVNTLYLSPIFPCPNHHRYNATDYFGIDPVVGTQADFRRLLDTLHARGMRLILDFVPNHWSDQHATFQSAISDPNSPYRDWYTFTHYPDEYECFFNVRSMPKINLRNPDARKYMCDAAAYWLNFGVDGLRLDYSIGPAPDFWADFRLATRKANPDCWVFGEVVDSPNAQIVFTGLLDGCLDFLLLEAFRQTFATRQWNAGKFAAFLAGHFSQFPPEFSRPAFLDNHDMDRFLWAAGGNAEALKLAALCQFTLPGAPLIYYGTEVGLSQERATRDRRGGFGKLEEARLPMPWGAGQNEDLLQYYRQLAALRQREKALRRGGWELESFSTNAIAYRRSIGEDRLLIVLNLSPENCDFPIPPEFDRLIFTTPTGPADIPIPAGSLQLHPCSGAVLRCGRQA</sequence>